<proteinExistence type="predicted"/>
<name>A0A840R339_9GAMM</name>
<sequence>MKKILNIHVLSFLILIYFSKSVLAAAPMLMMNHPTTSQTNPQAIASADGHCLGTSHSDHNGQHLGPEQHVEMSQHSAAHGAGAGEIQCEATCQCCVGSCSTFALLSADNANQAINSRDVTSDFDLQLLPQHASSLFKPPIFS</sequence>
<evidence type="ECO:0000256" key="1">
    <source>
        <dbReference type="SAM" id="SignalP"/>
    </source>
</evidence>
<dbReference type="AlphaFoldDB" id="A0A840R339"/>
<evidence type="ECO:0000313" key="2">
    <source>
        <dbReference type="EMBL" id="MBB5187525.1"/>
    </source>
</evidence>
<feature type="signal peptide" evidence="1">
    <location>
        <begin position="1"/>
        <end position="24"/>
    </location>
</feature>
<evidence type="ECO:0000313" key="3">
    <source>
        <dbReference type="Proteomes" id="UP000536640"/>
    </source>
</evidence>
<gene>
    <name evidence="2" type="ORF">HNQ57_001794</name>
</gene>
<dbReference type="RefSeq" id="WP_184462366.1">
    <property type="nucleotide sequence ID" value="NZ_JACHHW010000004.1"/>
</dbReference>
<dbReference type="EMBL" id="JACHHW010000004">
    <property type="protein sequence ID" value="MBB5187525.1"/>
    <property type="molecule type" value="Genomic_DNA"/>
</dbReference>
<protein>
    <recommendedName>
        <fullName evidence="4">CopL family metal-binding regulatory protein</fullName>
    </recommendedName>
</protein>
<organism evidence="2 3">
    <name type="scientific">Zhongshania antarctica</name>
    <dbReference type="NCBI Taxonomy" id="641702"/>
    <lineage>
        <taxon>Bacteria</taxon>
        <taxon>Pseudomonadati</taxon>
        <taxon>Pseudomonadota</taxon>
        <taxon>Gammaproteobacteria</taxon>
        <taxon>Cellvibrionales</taxon>
        <taxon>Spongiibacteraceae</taxon>
        <taxon>Zhongshania</taxon>
    </lineage>
</organism>
<dbReference type="Proteomes" id="UP000536640">
    <property type="component" value="Unassembled WGS sequence"/>
</dbReference>
<keyword evidence="1" id="KW-0732">Signal</keyword>
<evidence type="ECO:0008006" key="4">
    <source>
        <dbReference type="Google" id="ProtNLM"/>
    </source>
</evidence>
<keyword evidence="3" id="KW-1185">Reference proteome</keyword>
<comment type="caution">
    <text evidence="2">The sequence shown here is derived from an EMBL/GenBank/DDBJ whole genome shotgun (WGS) entry which is preliminary data.</text>
</comment>
<feature type="chain" id="PRO_5032309524" description="CopL family metal-binding regulatory protein" evidence="1">
    <location>
        <begin position="25"/>
        <end position="142"/>
    </location>
</feature>
<accession>A0A840R339</accession>
<reference evidence="2 3" key="1">
    <citation type="submission" date="2020-08" db="EMBL/GenBank/DDBJ databases">
        <title>Genomic Encyclopedia of Type Strains, Phase IV (KMG-IV): sequencing the most valuable type-strain genomes for metagenomic binning, comparative biology and taxonomic classification.</title>
        <authorList>
            <person name="Goeker M."/>
        </authorList>
    </citation>
    <scope>NUCLEOTIDE SEQUENCE [LARGE SCALE GENOMIC DNA]</scope>
    <source>
        <strain evidence="2 3">DSM 25701</strain>
    </source>
</reference>